<dbReference type="Gene3D" id="1.20.1250.20">
    <property type="entry name" value="MFS general substrate transporter like domains"/>
    <property type="match status" value="1"/>
</dbReference>
<dbReference type="AlphaFoldDB" id="A0A1I6H157"/>
<keyword evidence="3 4" id="KW-0472">Membrane</keyword>
<evidence type="ECO:0000256" key="4">
    <source>
        <dbReference type="SAM" id="Phobius"/>
    </source>
</evidence>
<dbReference type="Proteomes" id="UP000199658">
    <property type="component" value="Unassembled WGS sequence"/>
</dbReference>
<dbReference type="OrthoDB" id="6095882at2"/>
<organism evidence="6 7">
    <name type="scientific">Litoreibacter janthinus</name>
    <dbReference type="NCBI Taxonomy" id="670154"/>
    <lineage>
        <taxon>Bacteria</taxon>
        <taxon>Pseudomonadati</taxon>
        <taxon>Pseudomonadota</taxon>
        <taxon>Alphaproteobacteria</taxon>
        <taxon>Rhodobacterales</taxon>
        <taxon>Roseobacteraceae</taxon>
        <taxon>Litoreibacter</taxon>
    </lineage>
</organism>
<evidence type="ECO:0000313" key="6">
    <source>
        <dbReference type="EMBL" id="SFR48168.1"/>
    </source>
</evidence>
<dbReference type="SUPFAM" id="SSF103473">
    <property type="entry name" value="MFS general substrate transporter"/>
    <property type="match status" value="1"/>
</dbReference>
<evidence type="ECO:0000259" key="5">
    <source>
        <dbReference type="PROSITE" id="PS50850"/>
    </source>
</evidence>
<dbReference type="InterPro" id="IPR020846">
    <property type="entry name" value="MFS_dom"/>
</dbReference>
<feature type="transmembrane region" description="Helical" evidence="4">
    <location>
        <begin position="109"/>
        <end position="126"/>
    </location>
</feature>
<feature type="transmembrane region" description="Helical" evidence="4">
    <location>
        <begin position="237"/>
        <end position="259"/>
    </location>
</feature>
<name>A0A1I6H157_9RHOB</name>
<feature type="transmembrane region" description="Helical" evidence="4">
    <location>
        <begin position="45"/>
        <end position="69"/>
    </location>
</feature>
<evidence type="ECO:0000313" key="7">
    <source>
        <dbReference type="Proteomes" id="UP000199658"/>
    </source>
</evidence>
<feature type="domain" description="Major facilitator superfamily (MFS) profile" evidence="5">
    <location>
        <begin position="10"/>
        <end position="378"/>
    </location>
</feature>
<dbReference type="EMBL" id="FOYO01000001">
    <property type="protein sequence ID" value="SFR48168.1"/>
    <property type="molecule type" value="Genomic_DNA"/>
</dbReference>
<gene>
    <name evidence="6" type="ORF">SAMN04488002_2298</name>
</gene>
<feature type="transmembrane region" description="Helical" evidence="4">
    <location>
        <begin position="326"/>
        <end position="345"/>
    </location>
</feature>
<dbReference type="Pfam" id="PF07690">
    <property type="entry name" value="MFS_1"/>
    <property type="match status" value="1"/>
</dbReference>
<keyword evidence="2 4" id="KW-1133">Transmembrane helix</keyword>
<dbReference type="InterPro" id="IPR011701">
    <property type="entry name" value="MFS"/>
</dbReference>
<protein>
    <submittedName>
        <fullName evidence="6">Predicted arabinose efflux permease, MFS family</fullName>
    </submittedName>
</protein>
<feature type="transmembrane region" description="Helical" evidence="4">
    <location>
        <begin position="159"/>
        <end position="184"/>
    </location>
</feature>
<evidence type="ECO:0000256" key="2">
    <source>
        <dbReference type="ARBA" id="ARBA00022989"/>
    </source>
</evidence>
<dbReference type="InterPro" id="IPR036259">
    <property type="entry name" value="MFS_trans_sf"/>
</dbReference>
<evidence type="ECO:0000256" key="3">
    <source>
        <dbReference type="ARBA" id="ARBA00023136"/>
    </source>
</evidence>
<feature type="transmembrane region" description="Helical" evidence="4">
    <location>
        <begin position="293"/>
        <end position="314"/>
    </location>
</feature>
<dbReference type="PROSITE" id="PS50850">
    <property type="entry name" value="MFS"/>
    <property type="match status" value="1"/>
</dbReference>
<dbReference type="GO" id="GO:0022857">
    <property type="term" value="F:transmembrane transporter activity"/>
    <property type="evidence" value="ECO:0007669"/>
    <property type="project" value="InterPro"/>
</dbReference>
<feature type="transmembrane region" description="Helical" evidence="4">
    <location>
        <begin position="133"/>
        <end position="153"/>
    </location>
</feature>
<feature type="transmembrane region" description="Helical" evidence="4">
    <location>
        <begin position="210"/>
        <end position="231"/>
    </location>
</feature>
<accession>A0A1I6H157</accession>
<feature type="transmembrane region" description="Helical" evidence="4">
    <location>
        <begin position="351"/>
        <end position="373"/>
    </location>
</feature>
<dbReference type="STRING" id="670154.SAMN04488002_2298"/>
<proteinExistence type="predicted"/>
<reference evidence="7" key="1">
    <citation type="submission" date="2016-10" db="EMBL/GenBank/DDBJ databases">
        <authorList>
            <person name="Varghese N."/>
            <person name="Submissions S."/>
        </authorList>
    </citation>
    <scope>NUCLEOTIDE SEQUENCE [LARGE SCALE GENOMIC DNA]</scope>
    <source>
        <strain evidence="7">DSM 26921</strain>
    </source>
</reference>
<sequence length="378" mass="38988">MAPQKTNWLLVFSLLLAGLFAAAQFGKLTLTLPVLRDTYPEGGAFVPVLISIVGMVGIVLGAVAGSVVARIGVARALTFALFAGGALSLLEASLPHISLFVALRVAEGLSHLAIVVAAPTLMASVASDKDRSVVMGIWASFFGISMALTAAILPSLLALGGLSAVFLAHGVGMLAMGLALLVLLPRERIATPVPISYPAEHHIIYSTPRLLIPGGGFVWYTILYIALLAVLPVALDLPVWAITALPLISIGGTLVGGVLGKRVVPDQLVIVGFALTIAASGLVYVASPAIWPLFALFFVMALNPAASFAAIPYFNDNATDRARATGGIAQLGNVGTTTGTPLFVITFDQAGLGGVCLLMAVFCAIGIVCTALLRARIK</sequence>
<keyword evidence="1 4" id="KW-0812">Transmembrane</keyword>
<feature type="transmembrane region" description="Helical" evidence="4">
    <location>
        <begin position="268"/>
        <end position="287"/>
    </location>
</feature>
<dbReference type="RefSeq" id="WP_139229825.1">
    <property type="nucleotide sequence ID" value="NZ_FOYO01000001.1"/>
</dbReference>
<keyword evidence="7" id="KW-1185">Reference proteome</keyword>
<feature type="transmembrane region" description="Helical" evidence="4">
    <location>
        <begin position="76"/>
        <end position="103"/>
    </location>
</feature>
<evidence type="ECO:0000256" key="1">
    <source>
        <dbReference type="ARBA" id="ARBA00022692"/>
    </source>
</evidence>